<proteinExistence type="predicted"/>
<dbReference type="EMBL" id="AVOT02015698">
    <property type="protein sequence ID" value="MBW0500208.1"/>
    <property type="molecule type" value="Genomic_DNA"/>
</dbReference>
<evidence type="ECO:0000313" key="2">
    <source>
        <dbReference type="EMBL" id="MBW0500208.1"/>
    </source>
</evidence>
<feature type="region of interest" description="Disordered" evidence="1">
    <location>
        <begin position="1"/>
        <end position="28"/>
    </location>
</feature>
<comment type="caution">
    <text evidence="2">The sequence shown here is derived from an EMBL/GenBank/DDBJ whole genome shotgun (WGS) entry which is preliminary data.</text>
</comment>
<name>A0A9Q3DEB9_9BASI</name>
<sequence length="205" mass="23065">MYHNGTNWSFPSVDSQFEGQENREREHWQKSLLLSGESVIKPSFELISPNQSSGSRVSESQSGIESIQLTPRAVLEHEVDLGRASSMSEFCSHSPIGMVNKWGKPRLTFRPASIDDRFEDRLEYRSSDDEDDDEDESRRWRWKGSGDGSHYISSQTSRASGVSENLCLSPCGPSKENDDDDDEASNTLQIEVKRRKRGASKSEGS</sequence>
<dbReference type="Proteomes" id="UP000765509">
    <property type="component" value="Unassembled WGS sequence"/>
</dbReference>
<organism evidence="2 3">
    <name type="scientific">Austropuccinia psidii MF-1</name>
    <dbReference type="NCBI Taxonomy" id="1389203"/>
    <lineage>
        <taxon>Eukaryota</taxon>
        <taxon>Fungi</taxon>
        <taxon>Dikarya</taxon>
        <taxon>Basidiomycota</taxon>
        <taxon>Pucciniomycotina</taxon>
        <taxon>Pucciniomycetes</taxon>
        <taxon>Pucciniales</taxon>
        <taxon>Sphaerophragmiaceae</taxon>
        <taxon>Austropuccinia</taxon>
    </lineage>
</organism>
<protein>
    <submittedName>
        <fullName evidence="2">Uncharacterized protein</fullName>
    </submittedName>
</protein>
<gene>
    <name evidence="2" type="ORF">O181_039923</name>
</gene>
<keyword evidence="3" id="KW-1185">Reference proteome</keyword>
<evidence type="ECO:0000256" key="1">
    <source>
        <dbReference type="SAM" id="MobiDB-lite"/>
    </source>
</evidence>
<accession>A0A9Q3DEB9</accession>
<dbReference type="AlphaFoldDB" id="A0A9Q3DEB9"/>
<feature type="compositionally biased region" description="Polar residues" evidence="1">
    <location>
        <begin position="151"/>
        <end position="163"/>
    </location>
</feature>
<feature type="compositionally biased region" description="Polar residues" evidence="1">
    <location>
        <begin position="1"/>
        <end position="19"/>
    </location>
</feature>
<feature type="region of interest" description="Disordered" evidence="1">
    <location>
        <begin position="125"/>
        <end position="205"/>
    </location>
</feature>
<evidence type="ECO:0000313" key="3">
    <source>
        <dbReference type="Proteomes" id="UP000765509"/>
    </source>
</evidence>
<reference evidence="2" key="1">
    <citation type="submission" date="2021-03" db="EMBL/GenBank/DDBJ databases">
        <title>Draft genome sequence of rust myrtle Austropuccinia psidii MF-1, a brazilian biotype.</title>
        <authorList>
            <person name="Quecine M.C."/>
            <person name="Pachon D.M.R."/>
            <person name="Bonatelli M.L."/>
            <person name="Correr F.H."/>
            <person name="Franceschini L.M."/>
            <person name="Leite T.F."/>
            <person name="Margarido G.R.A."/>
            <person name="Almeida C.A."/>
            <person name="Ferrarezi J.A."/>
            <person name="Labate C.A."/>
        </authorList>
    </citation>
    <scope>NUCLEOTIDE SEQUENCE</scope>
    <source>
        <strain evidence="2">MF-1</strain>
    </source>
</reference>